<name>A0ACC2QNW1_9NEOP</name>
<organism evidence="1 2">
    <name type="scientific">Mythimna loreyi</name>
    <dbReference type="NCBI Taxonomy" id="667449"/>
    <lineage>
        <taxon>Eukaryota</taxon>
        <taxon>Metazoa</taxon>
        <taxon>Ecdysozoa</taxon>
        <taxon>Arthropoda</taxon>
        <taxon>Hexapoda</taxon>
        <taxon>Insecta</taxon>
        <taxon>Pterygota</taxon>
        <taxon>Neoptera</taxon>
        <taxon>Endopterygota</taxon>
        <taxon>Lepidoptera</taxon>
        <taxon>Glossata</taxon>
        <taxon>Ditrysia</taxon>
        <taxon>Noctuoidea</taxon>
        <taxon>Noctuidae</taxon>
        <taxon>Noctuinae</taxon>
        <taxon>Hadenini</taxon>
        <taxon>Mythimna</taxon>
    </lineage>
</organism>
<proteinExistence type="predicted"/>
<keyword evidence="2" id="KW-1185">Reference proteome</keyword>
<dbReference type="Proteomes" id="UP001231649">
    <property type="component" value="Chromosome 16"/>
</dbReference>
<gene>
    <name evidence="1" type="ORF">PYW08_004228</name>
</gene>
<protein>
    <submittedName>
        <fullName evidence="1">Uncharacterized protein</fullName>
    </submittedName>
</protein>
<reference evidence="1" key="1">
    <citation type="submission" date="2023-03" db="EMBL/GenBank/DDBJ databases">
        <title>Chromosome-level genomes of two armyworms, Mythimna separata and Mythimna loreyi, provide insights into the biosynthesis and reception of sex pheromones.</title>
        <authorList>
            <person name="Zhao H."/>
        </authorList>
    </citation>
    <scope>NUCLEOTIDE SEQUENCE</scope>
    <source>
        <strain evidence="1">BeijingLab</strain>
    </source>
</reference>
<comment type="caution">
    <text evidence="1">The sequence shown here is derived from an EMBL/GenBank/DDBJ whole genome shotgun (WGS) entry which is preliminary data.</text>
</comment>
<evidence type="ECO:0000313" key="2">
    <source>
        <dbReference type="Proteomes" id="UP001231649"/>
    </source>
</evidence>
<accession>A0ACC2QNW1</accession>
<dbReference type="EMBL" id="CM056792">
    <property type="protein sequence ID" value="KAJ8721826.1"/>
    <property type="molecule type" value="Genomic_DNA"/>
</dbReference>
<evidence type="ECO:0000313" key="1">
    <source>
        <dbReference type="EMBL" id="KAJ8721826.1"/>
    </source>
</evidence>
<sequence>MSVEEKFEEDPRWRIRQKCAECVKGPNLIKTVVIVVCIAVVIQQITVCIYKLIDVPITTYTHFDFNKTLIYPSVTFCREPPYKFDKMREYNLQVHPTYTIAWQRFDFDNVNLDDLWDNITYNADDFFLHYGLASEPGSTHVELTETIGFALGRCYTLTPKILSTHATKPLGYSVSLKHTPRDLETSTGGILPPGYHVYIHYSKEPFTEVTVYNGGMVDSLYVNVGETLSVKLKVDQYKMISSNDDPCINQANYSANECTTKYVWDQAVKHAGCSGPWMKTLAPYCRNYTSMRALISEYVSIYENHSCKICPRICHSLLYNGFVTDRQRFYFWDSSAKAWSERGEDAALQTHLYIYFNSMMVSVYEERYNYDWNLFVSDLGGSVGFLLGLSVIGLMQIFGKTWRNFIKPFIKCRKTTSAGSVASAATVDVKTVRQHYIEKWSQKNLADQ</sequence>